<dbReference type="PANTHER" id="PTHR43156">
    <property type="entry name" value="STAGE II SPORULATION PROTEIN E-RELATED"/>
    <property type="match status" value="1"/>
</dbReference>
<proteinExistence type="predicted"/>
<dbReference type="GO" id="GO:0016791">
    <property type="term" value="F:phosphatase activity"/>
    <property type="evidence" value="ECO:0007669"/>
    <property type="project" value="TreeGrafter"/>
</dbReference>
<feature type="coiled-coil region" evidence="2">
    <location>
        <begin position="282"/>
        <end position="309"/>
    </location>
</feature>
<dbReference type="PANTHER" id="PTHR43156:SF2">
    <property type="entry name" value="STAGE II SPORULATION PROTEIN E"/>
    <property type="match status" value="1"/>
</dbReference>
<evidence type="ECO:0000256" key="1">
    <source>
        <dbReference type="ARBA" id="ARBA00022801"/>
    </source>
</evidence>
<evidence type="ECO:0000256" key="2">
    <source>
        <dbReference type="SAM" id="Coils"/>
    </source>
</evidence>
<name>A0A9D2PUF5_9FIRM</name>
<dbReference type="AlphaFoldDB" id="A0A9D2PUF5"/>
<dbReference type="SUPFAM" id="SSF81606">
    <property type="entry name" value="PP2C-like"/>
    <property type="match status" value="1"/>
</dbReference>
<dbReference type="Gene3D" id="3.60.40.10">
    <property type="entry name" value="PPM-type phosphatase domain"/>
    <property type="match status" value="1"/>
</dbReference>
<evidence type="ECO:0000259" key="4">
    <source>
        <dbReference type="SMART" id="SM00331"/>
    </source>
</evidence>
<accession>A0A9D2PUF5</accession>
<reference evidence="5" key="1">
    <citation type="journal article" date="2021" name="PeerJ">
        <title>Extensive microbial diversity within the chicken gut microbiome revealed by metagenomics and culture.</title>
        <authorList>
            <person name="Gilroy R."/>
            <person name="Ravi A."/>
            <person name="Getino M."/>
            <person name="Pursley I."/>
            <person name="Horton D.L."/>
            <person name="Alikhan N.F."/>
            <person name="Baker D."/>
            <person name="Gharbi K."/>
            <person name="Hall N."/>
            <person name="Watson M."/>
            <person name="Adriaenssens E.M."/>
            <person name="Foster-Nyarko E."/>
            <person name="Jarju S."/>
            <person name="Secka A."/>
            <person name="Antonio M."/>
            <person name="Oren A."/>
            <person name="Chaudhuri R.R."/>
            <person name="La Ragione R."/>
            <person name="Hildebrand F."/>
            <person name="Pallen M.J."/>
        </authorList>
    </citation>
    <scope>NUCLEOTIDE SEQUENCE</scope>
    <source>
        <strain evidence="5">CHK198-12963</strain>
    </source>
</reference>
<keyword evidence="3" id="KW-1133">Transmembrane helix</keyword>
<organism evidence="5 6">
    <name type="scientific">Candidatus Enterocloster excrementigallinarum</name>
    <dbReference type="NCBI Taxonomy" id="2838558"/>
    <lineage>
        <taxon>Bacteria</taxon>
        <taxon>Bacillati</taxon>
        <taxon>Bacillota</taxon>
        <taxon>Clostridia</taxon>
        <taxon>Lachnospirales</taxon>
        <taxon>Lachnospiraceae</taxon>
        <taxon>Enterocloster</taxon>
    </lineage>
</organism>
<dbReference type="InterPro" id="IPR052016">
    <property type="entry name" value="Bact_Sigma-Reg"/>
</dbReference>
<evidence type="ECO:0000313" key="5">
    <source>
        <dbReference type="EMBL" id="HJC65445.1"/>
    </source>
</evidence>
<sequence>MKHLSLKLKVSIIVAAATLLLTALLTVLSYREYSTVVDEHYNTLAMDIAKTAASLVDGDQVARYRKEVYDIYKENVAPEYETQEEWDQYFAQYEGIIDEEYGGLLEILDKVRQSNQADDVYIVYMDPETRTCVYIADPATGEDACPPGTWDIVYENNYEALTHPEDGFPAYITNSEYGWLCSAGAPIFDSQGNVAAHVMTDVSMNDIMQDRHDFLRNLCVILVAAAVFAALVLFTVTNRLIVRPVQILTKAADSYVTNRSQEDGEAGKNAMELLNIKTGDEIETLAAAMKKMERDINDYIVNLARVTSEKERIGAELSIATEIQASMLPRIFPPFPDRQDLNIYAVMNPAREVGGDFYDFFLIDDTHLAITVADVSGKGVPAALFMVIAKTLIKDRACSFVKPGEIFTWVNQQLCESNQAGLFVTAWLGIIDLKSGLVEYVNAGHNPPLVALDGGEFAYLKQKSGFILAGLEGFAYETSSFQMSRGDRIFLYTDGVTEAMNRKDELFGEKRLLEWMNLHRKETPEAVLHGLRGRIADFADGAEQYDDITMLMFERL</sequence>
<dbReference type="InterPro" id="IPR036457">
    <property type="entry name" value="PPM-type-like_dom_sf"/>
</dbReference>
<keyword evidence="1" id="KW-0378">Hydrolase</keyword>
<feature type="transmembrane region" description="Helical" evidence="3">
    <location>
        <begin position="214"/>
        <end position="236"/>
    </location>
</feature>
<protein>
    <submittedName>
        <fullName evidence="5">Serine/threonine-protein phosphatase</fullName>
    </submittedName>
</protein>
<dbReference type="Gene3D" id="6.10.340.10">
    <property type="match status" value="1"/>
</dbReference>
<dbReference type="InterPro" id="IPR001932">
    <property type="entry name" value="PPM-type_phosphatase-like_dom"/>
</dbReference>
<evidence type="ECO:0000313" key="6">
    <source>
        <dbReference type="Proteomes" id="UP000823863"/>
    </source>
</evidence>
<keyword evidence="2" id="KW-0175">Coiled coil</keyword>
<gene>
    <name evidence="5" type="ORF">H9931_01825</name>
</gene>
<keyword evidence="3" id="KW-0812">Transmembrane</keyword>
<dbReference type="Proteomes" id="UP000823863">
    <property type="component" value="Unassembled WGS sequence"/>
</dbReference>
<dbReference type="EMBL" id="DWWB01000006">
    <property type="protein sequence ID" value="HJC65445.1"/>
    <property type="molecule type" value="Genomic_DNA"/>
</dbReference>
<dbReference type="Pfam" id="PF07228">
    <property type="entry name" value="SpoIIE"/>
    <property type="match status" value="1"/>
</dbReference>
<dbReference type="SMART" id="SM00331">
    <property type="entry name" value="PP2C_SIG"/>
    <property type="match status" value="1"/>
</dbReference>
<keyword evidence="3" id="KW-0472">Membrane</keyword>
<reference evidence="5" key="2">
    <citation type="submission" date="2021-04" db="EMBL/GenBank/DDBJ databases">
        <authorList>
            <person name="Gilroy R."/>
        </authorList>
    </citation>
    <scope>NUCLEOTIDE SEQUENCE</scope>
    <source>
        <strain evidence="5">CHK198-12963</strain>
    </source>
</reference>
<evidence type="ECO:0000256" key="3">
    <source>
        <dbReference type="SAM" id="Phobius"/>
    </source>
</evidence>
<comment type="caution">
    <text evidence="5">The sequence shown here is derived from an EMBL/GenBank/DDBJ whole genome shotgun (WGS) entry which is preliminary data.</text>
</comment>
<feature type="domain" description="PPM-type phosphatase" evidence="4">
    <location>
        <begin position="338"/>
        <end position="555"/>
    </location>
</feature>